<organism evidence="1 2">
    <name type="scientific">Parnassius mnemosyne</name>
    <name type="common">clouded apollo</name>
    <dbReference type="NCBI Taxonomy" id="213953"/>
    <lineage>
        <taxon>Eukaryota</taxon>
        <taxon>Metazoa</taxon>
        <taxon>Ecdysozoa</taxon>
        <taxon>Arthropoda</taxon>
        <taxon>Hexapoda</taxon>
        <taxon>Insecta</taxon>
        <taxon>Pterygota</taxon>
        <taxon>Neoptera</taxon>
        <taxon>Endopterygota</taxon>
        <taxon>Lepidoptera</taxon>
        <taxon>Glossata</taxon>
        <taxon>Ditrysia</taxon>
        <taxon>Papilionoidea</taxon>
        <taxon>Papilionidae</taxon>
        <taxon>Parnassiinae</taxon>
        <taxon>Parnassini</taxon>
        <taxon>Parnassius</taxon>
        <taxon>Driopa</taxon>
    </lineage>
</organism>
<dbReference type="InterPro" id="IPR036397">
    <property type="entry name" value="RNaseH_sf"/>
</dbReference>
<evidence type="ECO:0008006" key="3">
    <source>
        <dbReference type="Google" id="ProtNLM"/>
    </source>
</evidence>
<reference evidence="1 2" key="1">
    <citation type="submission" date="2023-11" db="EMBL/GenBank/DDBJ databases">
        <authorList>
            <person name="Hedman E."/>
            <person name="Englund M."/>
            <person name="Stromberg M."/>
            <person name="Nyberg Akerstrom W."/>
            <person name="Nylinder S."/>
            <person name="Jareborg N."/>
            <person name="Kallberg Y."/>
            <person name="Kronander E."/>
        </authorList>
    </citation>
    <scope>NUCLEOTIDE SEQUENCE [LARGE SCALE GENOMIC DNA]</scope>
</reference>
<dbReference type="GO" id="GO:0003676">
    <property type="term" value="F:nucleic acid binding"/>
    <property type="evidence" value="ECO:0007669"/>
    <property type="project" value="InterPro"/>
</dbReference>
<dbReference type="Proteomes" id="UP001314205">
    <property type="component" value="Unassembled WGS sequence"/>
</dbReference>
<proteinExistence type="predicted"/>
<sequence>MSAHGIIGPYFFEDGRGRALTVTSQRYVAMIQDFFTPELQNFPGFNTRTWFQQDGATAHTSNVAMPVVRQLFPNKVISRRGDIPWPPRSPDLTPMDFFLWGYLKTKVYETNPRTIDVLKKNIQREMANITELTCHAVMDNFKRRLQECRDRNGLHLDDVIFKK</sequence>
<accession>A0AAV1MB11</accession>
<dbReference type="EMBL" id="CAVLGL010000148">
    <property type="protein sequence ID" value="CAK1603482.1"/>
    <property type="molecule type" value="Genomic_DNA"/>
</dbReference>
<comment type="caution">
    <text evidence="1">The sequence shown here is derived from an EMBL/GenBank/DDBJ whole genome shotgun (WGS) entry which is preliminary data.</text>
</comment>
<name>A0AAV1MB11_9NEOP</name>
<dbReference type="AlphaFoldDB" id="A0AAV1MB11"/>
<gene>
    <name evidence="1" type="ORF">PARMNEM_LOCUS21850</name>
</gene>
<evidence type="ECO:0000313" key="1">
    <source>
        <dbReference type="EMBL" id="CAK1603482.1"/>
    </source>
</evidence>
<keyword evidence="2" id="KW-1185">Reference proteome</keyword>
<dbReference type="PANTHER" id="PTHR47326:SF1">
    <property type="entry name" value="HTH PSQ-TYPE DOMAIN-CONTAINING PROTEIN"/>
    <property type="match status" value="1"/>
</dbReference>
<dbReference type="Gene3D" id="3.30.420.10">
    <property type="entry name" value="Ribonuclease H-like superfamily/Ribonuclease H"/>
    <property type="match status" value="1"/>
</dbReference>
<dbReference type="PANTHER" id="PTHR47326">
    <property type="entry name" value="TRANSPOSABLE ELEMENT TC3 TRANSPOSASE-LIKE PROTEIN"/>
    <property type="match status" value="1"/>
</dbReference>
<protein>
    <recommendedName>
        <fullName evidence="3">Transposable element Tc3 transposase</fullName>
    </recommendedName>
</protein>
<evidence type="ECO:0000313" key="2">
    <source>
        <dbReference type="Proteomes" id="UP001314205"/>
    </source>
</evidence>